<protein>
    <submittedName>
        <fullName evidence="1">Uncharacterized protein</fullName>
    </submittedName>
</protein>
<name>A0A0E9QRA6_ANGAN</name>
<dbReference type="EMBL" id="GBXM01080615">
    <property type="protein sequence ID" value="JAH27962.1"/>
    <property type="molecule type" value="Transcribed_RNA"/>
</dbReference>
<sequence>MFGKNGFSGDSDYSGVFNCFLDAGIRELS</sequence>
<dbReference type="EMBL" id="GBXM01089919">
    <property type="protein sequence ID" value="JAH18658.1"/>
    <property type="molecule type" value="Transcribed_RNA"/>
</dbReference>
<reference evidence="1" key="1">
    <citation type="submission" date="2014-11" db="EMBL/GenBank/DDBJ databases">
        <authorList>
            <person name="Amaro Gonzalez C."/>
        </authorList>
    </citation>
    <scope>NUCLEOTIDE SEQUENCE</scope>
</reference>
<proteinExistence type="predicted"/>
<dbReference type="AlphaFoldDB" id="A0A0E9QRA6"/>
<reference evidence="1" key="2">
    <citation type="journal article" date="2015" name="Fish Shellfish Immunol.">
        <title>Early steps in the European eel (Anguilla anguilla)-Vibrio vulnificus interaction in the gills: Role of the RtxA13 toxin.</title>
        <authorList>
            <person name="Callol A."/>
            <person name="Pajuelo D."/>
            <person name="Ebbesson L."/>
            <person name="Teles M."/>
            <person name="MacKenzie S."/>
            <person name="Amaro C."/>
        </authorList>
    </citation>
    <scope>NUCLEOTIDE SEQUENCE</scope>
</reference>
<evidence type="ECO:0000313" key="1">
    <source>
        <dbReference type="EMBL" id="JAH18658.1"/>
    </source>
</evidence>
<organism evidence="1">
    <name type="scientific">Anguilla anguilla</name>
    <name type="common">European freshwater eel</name>
    <name type="synonym">Muraena anguilla</name>
    <dbReference type="NCBI Taxonomy" id="7936"/>
    <lineage>
        <taxon>Eukaryota</taxon>
        <taxon>Metazoa</taxon>
        <taxon>Chordata</taxon>
        <taxon>Craniata</taxon>
        <taxon>Vertebrata</taxon>
        <taxon>Euteleostomi</taxon>
        <taxon>Actinopterygii</taxon>
        <taxon>Neopterygii</taxon>
        <taxon>Teleostei</taxon>
        <taxon>Anguilliformes</taxon>
        <taxon>Anguillidae</taxon>
        <taxon>Anguilla</taxon>
    </lineage>
</organism>
<dbReference type="EMBL" id="GBXM01068458">
    <property type="protein sequence ID" value="JAH40119.1"/>
    <property type="molecule type" value="Transcribed_RNA"/>
</dbReference>
<accession>A0A0E9QRA6</accession>